<evidence type="ECO:0000313" key="2">
    <source>
        <dbReference type="EMBL" id="KAJ03597.1"/>
    </source>
</evidence>
<dbReference type="Proteomes" id="UP000027337">
    <property type="component" value="Unassembled WGS sequence"/>
</dbReference>
<proteinExistence type="predicted"/>
<keyword evidence="3" id="KW-1185">Reference proteome</keyword>
<dbReference type="CDD" id="cd04301">
    <property type="entry name" value="NAT_SF"/>
    <property type="match status" value="1"/>
</dbReference>
<evidence type="ECO:0000259" key="1">
    <source>
        <dbReference type="PROSITE" id="PS51186"/>
    </source>
</evidence>
<dbReference type="eggNOG" id="COG0456">
    <property type="taxonomic scope" value="Bacteria"/>
</dbReference>
<comment type="caution">
    <text evidence="2">The sequence shown here is derived from an EMBL/GenBank/DDBJ whole genome shotgun (WGS) entry which is preliminary data.</text>
</comment>
<dbReference type="PANTHER" id="PTHR13355:SF15">
    <property type="entry name" value="GCN5-RELATED N-ACETYLTRANSFERASE 3, CHLOROPLASTIC"/>
    <property type="match status" value="1"/>
</dbReference>
<dbReference type="STRING" id="83219.PM02_07180"/>
<dbReference type="GO" id="GO:0008080">
    <property type="term" value="F:N-acetyltransferase activity"/>
    <property type="evidence" value="ECO:0007669"/>
    <property type="project" value="TreeGrafter"/>
</dbReference>
<dbReference type="InterPro" id="IPR016181">
    <property type="entry name" value="Acyl_CoA_acyltransferase"/>
</dbReference>
<sequence length="171" mass="18107">MVGSGFGDCVDHRWLAAGGAAVTLSCRPLTIADYDDARQLYAALSTGDSLISFEDGLGAFAQLLSHPGTTVMGAAQAGRIVSMATLHLMPNMTYHGRPFGLIENVVTLPDARGKGCARAVMAALVDTAQAASAYKIMLLTGRDNNAKGFYERIGYNADEKHGMILRLDQPS</sequence>
<gene>
    <name evidence="2" type="ORF">PM02_07180</name>
</gene>
<dbReference type="PANTHER" id="PTHR13355">
    <property type="entry name" value="GLUCOSAMINE 6-PHOSPHATE N-ACETYLTRANSFERASE"/>
    <property type="match status" value="1"/>
</dbReference>
<dbReference type="EMBL" id="JEMU01000005">
    <property type="protein sequence ID" value="KAJ03597.1"/>
    <property type="molecule type" value="Genomic_DNA"/>
</dbReference>
<name>A0A061SRU5_9RHOB</name>
<dbReference type="SUPFAM" id="SSF55729">
    <property type="entry name" value="Acyl-CoA N-acyltransferases (Nat)"/>
    <property type="match status" value="1"/>
</dbReference>
<accession>A0A061SRU5</accession>
<feature type="domain" description="N-acetyltransferase" evidence="1">
    <location>
        <begin position="24"/>
        <end position="170"/>
    </location>
</feature>
<dbReference type="AlphaFoldDB" id="A0A061SRU5"/>
<dbReference type="Pfam" id="PF00583">
    <property type="entry name" value="Acetyltransf_1"/>
    <property type="match status" value="1"/>
</dbReference>
<dbReference type="InterPro" id="IPR000182">
    <property type="entry name" value="GNAT_dom"/>
</dbReference>
<reference evidence="2 3" key="1">
    <citation type="journal article" date="2014" name="Genome Announc.">
        <title>Draft Genome Sequences of Two Isolates of the Roseobacter Group, Sulfitobacter sp. Strains 3SOLIMAR09 and 1FIGIMAR09, from Harbors of Mallorca Island (Mediterranean Sea).</title>
        <authorList>
            <person name="Mas-Llado M."/>
            <person name="Pina-Villalonga J.M."/>
            <person name="Brunet-Galmes I."/>
            <person name="Nogales B."/>
            <person name="Bosch R."/>
        </authorList>
    </citation>
    <scope>NUCLEOTIDE SEQUENCE [LARGE SCALE GENOMIC DNA]</scope>
    <source>
        <strain evidence="2 3">1FIGIMAR09</strain>
    </source>
</reference>
<dbReference type="PROSITE" id="PS51186">
    <property type="entry name" value="GNAT"/>
    <property type="match status" value="1"/>
</dbReference>
<evidence type="ECO:0000313" key="3">
    <source>
        <dbReference type="Proteomes" id="UP000027337"/>
    </source>
</evidence>
<keyword evidence="2" id="KW-0808">Transferase</keyword>
<dbReference type="InterPro" id="IPR039143">
    <property type="entry name" value="GNPNAT1-like"/>
</dbReference>
<organism evidence="2 3">
    <name type="scientific">Sulfitobacter mediterraneus</name>
    <dbReference type="NCBI Taxonomy" id="83219"/>
    <lineage>
        <taxon>Bacteria</taxon>
        <taxon>Pseudomonadati</taxon>
        <taxon>Pseudomonadota</taxon>
        <taxon>Alphaproteobacteria</taxon>
        <taxon>Rhodobacterales</taxon>
        <taxon>Roseobacteraceae</taxon>
        <taxon>Sulfitobacter</taxon>
    </lineage>
</organism>
<protein>
    <submittedName>
        <fullName evidence="2">Acetyltransferase</fullName>
    </submittedName>
</protein>
<dbReference type="Gene3D" id="3.40.630.30">
    <property type="match status" value="1"/>
</dbReference>